<feature type="domain" description="Glutamine amidotransferase" evidence="1">
    <location>
        <begin position="49"/>
        <end position="202"/>
    </location>
</feature>
<dbReference type="Pfam" id="PF00117">
    <property type="entry name" value="GATase"/>
    <property type="match status" value="1"/>
</dbReference>
<dbReference type="GO" id="GO:0005634">
    <property type="term" value="C:nucleus"/>
    <property type="evidence" value="ECO:0007669"/>
    <property type="project" value="TreeGrafter"/>
</dbReference>
<proteinExistence type="predicted"/>
<dbReference type="PROSITE" id="PS51273">
    <property type="entry name" value="GATASE_TYPE_1"/>
    <property type="match status" value="1"/>
</dbReference>
<keyword evidence="2" id="KW-0315">Glutamine amidotransferase</keyword>
<sequence>MHPPLRIAVLECDTPVDKVKAKFGTYGDVFKLLLGTSASTLEGLNAKSDLEITKWDIVNGTEYPNLEDIDAVLLTGSKHDSFAEVPWINKLVEFTQKVYAQDRVRLIGVCFGHQIIGRALGVPVGRSDIGWEIAVCDINLTEKGKELFGKEKLSLQQMHRDIVSTYPKEVTPLGSSPRCTVQGMYIARKLITVQGHPEFNGEIMSELLTLRNKQGIFSDEQFNEAIKRADIAHDGIAVGAAFLKFLLED</sequence>
<dbReference type="EMBL" id="JPOX01000005">
    <property type="protein sequence ID" value="KFX51169.1"/>
    <property type="molecule type" value="Genomic_DNA"/>
</dbReference>
<comment type="caution">
    <text evidence="2">The sequence shown here is derived from an EMBL/GenBank/DDBJ whole genome shotgun (WGS) entry which is preliminary data.</text>
</comment>
<dbReference type="HOGENOM" id="CLU_054974_0_2_1"/>
<name>A0A093VMF4_TALMA</name>
<dbReference type="AlphaFoldDB" id="A0A093VMF4"/>
<dbReference type="PANTHER" id="PTHR42695">
    <property type="entry name" value="GLUTAMINE AMIDOTRANSFERASE YLR126C-RELATED"/>
    <property type="match status" value="1"/>
</dbReference>
<evidence type="ECO:0000313" key="2">
    <source>
        <dbReference type="EMBL" id="KFX51169.1"/>
    </source>
</evidence>
<dbReference type="eggNOG" id="KOG3179">
    <property type="taxonomic scope" value="Eukaryota"/>
</dbReference>
<keyword evidence="2" id="KW-0808">Transferase</keyword>
<dbReference type="InterPro" id="IPR029062">
    <property type="entry name" value="Class_I_gatase-like"/>
</dbReference>
<accession>A0A093VMF4</accession>
<dbReference type="InterPro" id="IPR044992">
    <property type="entry name" value="ChyE-like"/>
</dbReference>
<gene>
    <name evidence="2" type="ORF">GQ26_0050410</name>
</gene>
<dbReference type="GO" id="GO:0016740">
    <property type="term" value="F:transferase activity"/>
    <property type="evidence" value="ECO:0007669"/>
    <property type="project" value="UniProtKB-KW"/>
</dbReference>
<dbReference type="CDD" id="cd01741">
    <property type="entry name" value="GATase1_1"/>
    <property type="match status" value="1"/>
</dbReference>
<evidence type="ECO:0000259" key="1">
    <source>
        <dbReference type="Pfam" id="PF00117"/>
    </source>
</evidence>
<dbReference type="Gene3D" id="3.40.50.880">
    <property type="match status" value="1"/>
</dbReference>
<dbReference type="GO" id="GO:0005829">
    <property type="term" value="C:cytosol"/>
    <property type="evidence" value="ECO:0007669"/>
    <property type="project" value="TreeGrafter"/>
</dbReference>
<dbReference type="InterPro" id="IPR017926">
    <property type="entry name" value="GATASE"/>
</dbReference>
<dbReference type="SUPFAM" id="SSF52317">
    <property type="entry name" value="Class I glutamine amidotransferase-like"/>
    <property type="match status" value="1"/>
</dbReference>
<dbReference type="PANTHER" id="PTHR42695:SF5">
    <property type="entry name" value="GLUTAMINE AMIDOTRANSFERASE YLR126C-RELATED"/>
    <property type="match status" value="1"/>
</dbReference>
<reference evidence="2" key="1">
    <citation type="journal article" date="2014" name="PLoS Genet.">
        <title>Signature Gene Expression Reveals Novel Clues to the Molecular Mechanisms of Dimorphic Transition in Penicillium marneffei.</title>
        <authorList>
            <person name="Yang E."/>
            <person name="Wang G."/>
            <person name="Cai J."/>
            <person name="Woo P.C."/>
            <person name="Lau S.K."/>
            <person name="Yuen K.-Y."/>
            <person name="Chow W.-N."/>
            <person name="Lin X."/>
        </authorList>
    </citation>
    <scope>NUCLEOTIDE SEQUENCE [LARGE SCALE GENOMIC DNA]</scope>
    <source>
        <strain evidence="2">PM1</strain>
    </source>
</reference>
<protein>
    <submittedName>
        <fullName evidence="2">Putative glutamine amidotransferase-like protein C13C5.04</fullName>
    </submittedName>
</protein>
<organism evidence="2">
    <name type="scientific">Talaromyces marneffei PM1</name>
    <dbReference type="NCBI Taxonomy" id="1077442"/>
    <lineage>
        <taxon>Eukaryota</taxon>
        <taxon>Fungi</taxon>
        <taxon>Dikarya</taxon>
        <taxon>Ascomycota</taxon>
        <taxon>Pezizomycotina</taxon>
        <taxon>Eurotiomycetes</taxon>
        <taxon>Eurotiomycetidae</taxon>
        <taxon>Eurotiales</taxon>
        <taxon>Trichocomaceae</taxon>
        <taxon>Talaromyces</taxon>
        <taxon>Talaromyces sect. Talaromyces</taxon>
    </lineage>
</organism>